<dbReference type="SUPFAM" id="SSF51735">
    <property type="entry name" value="NAD(P)-binding Rossmann-fold domains"/>
    <property type="match status" value="1"/>
</dbReference>
<dbReference type="PRINTS" id="PR00081">
    <property type="entry name" value="GDHRDH"/>
</dbReference>
<dbReference type="Pfam" id="PF00106">
    <property type="entry name" value="adh_short"/>
    <property type="match status" value="1"/>
</dbReference>
<dbReference type="Proteomes" id="UP000443843">
    <property type="component" value="Unassembled WGS sequence"/>
</dbReference>
<evidence type="ECO:0000313" key="4">
    <source>
        <dbReference type="Proteomes" id="UP000443843"/>
    </source>
</evidence>
<dbReference type="NCBIfam" id="NF005489">
    <property type="entry name" value="PRK07102.1"/>
    <property type="match status" value="1"/>
</dbReference>
<dbReference type="AlphaFoldDB" id="A0A844W5U2"/>
<evidence type="ECO:0000256" key="2">
    <source>
        <dbReference type="ARBA" id="ARBA00023002"/>
    </source>
</evidence>
<dbReference type="PANTHER" id="PTHR44196:SF1">
    <property type="entry name" value="DEHYDROGENASE_REDUCTASE SDR FAMILY MEMBER 7B"/>
    <property type="match status" value="1"/>
</dbReference>
<dbReference type="GO" id="GO:0016020">
    <property type="term" value="C:membrane"/>
    <property type="evidence" value="ECO:0007669"/>
    <property type="project" value="TreeGrafter"/>
</dbReference>
<dbReference type="Gene3D" id="3.40.50.720">
    <property type="entry name" value="NAD(P)-binding Rossmann-like Domain"/>
    <property type="match status" value="1"/>
</dbReference>
<dbReference type="GO" id="GO:0016491">
    <property type="term" value="F:oxidoreductase activity"/>
    <property type="evidence" value="ECO:0007669"/>
    <property type="project" value="UniProtKB-KW"/>
</dbReference>
<accession>A0A844W5U2</accession>
<comment type="similarity">
    <text evidence="1">Belongs to the short-chain dehydrogenases/reductases (SDR) family.</text>
</comment>
<gene>
    <name evidence="3" type="ORF">GLS40_14400</name>
</gene>
<dbReference type="CDD" id="cd05233">
    <property type="entry name" value="SDR_c"/>
    <property type="match status" value="1"/>
</dbReference>
<evidence type="ECO:0000313" key="3">
    <source>
        <dbReference type="EMBL" id="MWB79227.1"/>
    </source>
</evidence>
<proteinExistence type="inferred from homology"/>
<sequence length="244" mass="25751">MTDTVLILGGRSDIGLATAHAFAALGHPVQLAARDAAALEPEKTDLELRHRVAVTLHELDALDVAGHADFVAALEPAPGIVVSVIGALGDQDADEEDHANAIRVMRANYEGPAVLLACVANQMAARGRGTIVGVSSVAGDRGRATNYIYGSAKAGFTAYLSGLRNRLARQGVHVVTVKPGFVATRMTAHMDLPAKLTAQPGQVADAIVAAVTRRRNVVYVKPVWRLVMTIIRAIPEGIFKKLSI</sequence>
<dbReference type="InterPro" id="IPR002347">
    <property type="entry name" value="SDR_fam"/>
</dbReference>
<dbReference type="EMBL" id="WNXQ01000009">
    <property type="protein sequence ID" value="MWB79227.1"/>
    <property type="molecule type" value="Genomic_DNA"/>
</dbReference>
<comment type="caution">
    <text evidence="3">The sequence shown here is derived from an EMBL/GenBank/DDBJ whole genome shotgun (WGS) entry which is preliminary data.</text>
</comment>
<keyword evidence="4" id="KW-1185">Reference proteome</keyword>
<evidence type="ECO:0000256" key="1">
    <source>
        <dbReference type="ARBA" id="ARBA00006484"/>
    </source>
</evidence>
<protein>
    <submittedName>
        <fullName evidence="3">SDR family oxidoreductase</fullName>
    </submittedName>
</protein>
<reference evidence="3 4" key="1">
    <citation type="submission" date="2019-11" db="EMBL/GenBank/DDBJ databases">
        <title>Pseudooceanicola pacifica sp. nov., isolated from deep-sea sediment of the Pacific Ocean.</title>
        <authorList>
            <person name="Lyu L."/>
        </authorList>
    </citation>
    <scope>NUCLEOTIDE SEQUENCE [LARGE SCALE GENOMIC DNA]</scope>
    <source>
        <strain evidence="3 4">216_PA32_1</strain>
    </source>
</reference>
<keyword evidence="2" id="KW-0560">Oxidoreductase</keyword>
<dbReference type="PANTHER" id="PTHR44196">
    <property type="entry name" value="DEHYDROGENASE/REDUCTASE SDR FAMILY MEMBER 7B"/>
    <property type="match status" value="1"/>
</dbReference>
<name>A0A844W5U2_9RHOB</name>
<organism evidence="3 4">
    <name type="scientific">Pseudooceanicola pacificus</name>
    <dbReference type="NCBI Taxonomy" id="2676438"/>
    <lineage>
        <taxon>Bacteria</taxon>
        <taxon>Pseudomonadati</taxon>
        <taxon>Pseudomonadota</taxon>
        <taxon>Alphaproteobacteria</taxon>
        <taxon>Rhodobacterales</taxon>
        <taxon>Paracoccaceae</taxon>
        <taxon>Pseudooceanicola</taxon>
    </lineage>
</organism>
<dbReference type="InterPro" id="IPR036291">
    <property type="entry name" value="NAD(P)-bd_dom_sf"/>
</dbReference>
<dbReference type="RefSeq" id="WP_160383442.1">
    <property type="nucleotide sequence ID" value="NZ_WNXQ01000009.1"/>
</dbReference>